<keyword evidence="4 5" id="KW-0067">ATP-binding</keyword>
<dbReference type="KEGG" id="fll:EI427_22085"/>
<dbReference type="AlphaFoldDB" id="A0A3Q9FSB2"/>
<evidence type="ECO:0000256" key="1">
    <source>
        <dbReference type="ARBA" id="ARBA00022679"/>
    </source>
</evidence>
<dbReference type="RefSeq" id="WP_126619116.1">
    <property type="nucleotide sequence ID" value="NZ_CP034563.1"/>
</dbReference>
<dbReference type="GO" id="GO:0004674">
    <property type="term" value="F:protein serine/threonine kinase activity"/>
    <property type="evidence" value="ECO:0007669"/>
    <property type="project" value="UniProtKB-KW"/>
</dbReference>
<dbReference type="GO" id="GO:0005524">
    <property type="term" value="F:ATP binding"/>
    <property type="evidence" value="ECO:0007669"/>
    <property type="project" value="UniProtKB-UniRule"/>
</dbReference>
<dbReference type="SUPFAM" id="SSF56112">
    <property type="entry name" value="Protein kinase-like (PK-like)"/>
    <property type="match status" value="1"/>
</dbReference>
<dbReference type="PANTHER" id="PTHR43289:SF6">
    <property type="entry name" value="SERINE_THREONINE-PROTEIN KINASE NEKL-3"/>
    <property type="match status" value="1"/>
</dbReference>
<proteinExistence type="predicted"/>
<reference evidence="8 9" key="1">
    <citation type="submission" date="2018-12" db="EMBL/GenBank/DDBJ databases">
        <title>Flammeovirga pectinis sp. nov., isolated from the gut of the Korean scallop, Patinopecten yessoensis.</title>
        <authorList>
            <person name="Bae J.-W."/>
            <person name="Jeong Y.-S."/>
            <person name="Kang W."/>
        </authorList>
    </citation>
    <scope>NUCLEOTIDE SEQUENCE [LARGE SCALE GENOMIC DNA]</scope>
    <source>
        <strain evidence="8 9">L12M1</strain>
    </source>
</reference>
<evidence type="ECO:0000256" key="3">
    <source>
        <dbReference type="ARBA" id="ARBA00022777"/>
    </source>
</evidence>
<evidence type="ECO:0000256" key="4">
    <source>
        <dbReference type="ARBA" id="ARBA00022840"/>
    </source>
</evidence>
<gene>
    <name evidence="8" type="ORF">EI427_22085</name>
</gene>
<feature type="transmembrane region" description="Helical" evidence="6">
    <location>
        <begin position="95"/>
        <end position="113"/>
    </location>
</feature>
<evidence type="ECO:0000256" key="2">
    <source>
        <dbReference type="ARBA" id="ARBA00022741"/>
    </source>
</evidence>
<feature type="transmembrane region" description="Helical" evidence="6">
    <location>
        <begin position="443"/>
        <end position="462"/>
    </location>
</feature>
<dbReference type="Gene3D" id="1.10.510.10">
    <property type="entry name" value="Transferase(Phosphotransferase) domain 1"/>
    <property type="match status" value="1"/>
</dbReference>
<dbReference type="Proteomes" id="UP000267268">
    <property type="component" value="Chromosome 2"/>
</dbReference>
<keyword evidence="6" id="KW-0812">Transmembrane</keyword>
<dbReference type="PROSITE" id="PS00107">
    <property type="entry name" value="PROTEIN_KINASE_ATP"/>
    <property type="match status" value="1"/>
</dbReference>
<sequence length="770" mass="88162">MDKKLHQQASEILAKVLELPKDNALEFIKEACGTNELLYNEVISLYNEFTEINIVADNTKKEKTKEHFFLTNKQEDKSNFINKLRVRLFTKKRSRLLLITTALICLLGLGYYLRQEVYTTIVTSELEEKIAENKTTAVIIKDWVSTEKDKLQRFAKTDIIINLGKSLIELEKKNLSLEEYNREVVPLSDQMLKIQKVYQMEAIGIMSKNTPMVLLNSYHAKIGLASDFNFEQLGNAFYTPHVKARNGETLFIPPIHNSESLFSKTILYKDADCVFLTPIKDTKGNILCILYSATFAKGKFSKLFIPSQHGHSSETYAIDTDFQMISKTRFNDVLKSTVLIPNTPDATSIFYININNPGENVMTGKTPALNPSEWPLTESAQAIKQYLDQPSSFQNFGAISHVYKNYQGVEVIGAWKWMDDLGFGIISEEYAEDSLDIIPKLDFLFIILYIIITGLLFVLYNSNITLLRYNKKINQLHQLGQYKLLDKIGEGGFGEVYKAEHVLLKMPVAIKLLKKEISNDDSIMRFEKEVKITSSLKHPNTIKVYDFGRSPDGNFYYVMEYIKGITLSRALEIQQPFPLGRVIHVLLQVCYSLQEAHTNHLVHRDLKPLNILLSQQGGAYDQVKLLDFGLVKNLESQDEEVTQMHKIGGTPMFMAPERLRDPLNSDTKVDIYALGALGLYMLSGKFLVELISQKVMSGEETIQGNFRDMLIDRDDVPHGLKEILLKCIRFDPSKRLQTVDTLITVLEVQNKLHPWSREDAKDWWKTYDVY</sequence>
<dbReference type="OrthoDB" id="9813021at2"/>
<keyword evidence="3 8" id="KW-0418">Kinase</keyword>
<keyword evidence="9" id="KW-1185">Reference proteome</keyword>
<keyword evidence="6" id="KW-0472">Membrane</keyword>
<keyword evidence="1" id="KW-0808">Transferase</keyword>
<keyword evidence="2 5" id="KW-0547">Nucleotide-binding</keyword>
<dbReference type="SMART" id="SM00220">
    <property type="entry name" value="S_TKc"/>
    <property type="match status" value="1"/>
</dbReference>
<evidence type="ECO:0000313" key="8">
    <source>
        <dbReference type="EMBL" id="AZQ64919.1"/>
    </source>
</evidence>
<dbReference type="PANTHER" id="PTHR43289">
    <property type="entry name" value="MITOGEN-ACTIVATED PROTEIN KINASE KINASE KINASE 20-RELATED"/>
    <property type="match status" value="1"/>
</dbReference>
<dbReference type="Pfam" id="PF00069">
    <property type="entry name" value="Pkinase"/>
    <property type="match status" value="1"/>
</dbReference>
<feature type="binding site" evidence="5">
    <location>
        <position position="511"/>
    </location>
    <ligand>
        <name>ATP</name>
        <dbReference type="ChEBI" id="CHEBI:30616"/>
    </ligand>
</feature>
<evidence type="ECO:0000256" key="6">
    <source>
        <dbReference type="SAM" id="Phobius"/>
    </source>
</evidence>
<name>A0A3Q9FSB2_9BACT</name>
<keyword evidence="8" id="KW-0723">Serine/threonine-protein kinase</keyword>
<dbReference type="InterPro" id="IPR008271">
    <property type="entry name" value="Ser/Thr_kinase_AS"/>
</dbReference>
<evidence type="ECO:0000256" key="5">
    <source>
        <dbReference type="PROSITE-ProRule" id="PRU10141"/>
    </source>
</evidence>
<dbReference type="InterPro" id="IPR017441">
    <property type="entry name" value="Protein_kinase_ATP_BS"/>
</dbReference>
<feature type="domain" description="Protein kinase" evidence="7">
    <location>
        <begin position="482"/>
        <end position="756"/>
    </location>
</feature>
<dbReference type="PROSITE" id="PS00108">
    <property type="entry name" value="PROTEIN_KINASE_ST"/>
    <property type="match status" value="1"/>
</dbReference>
<protein>
    <submittedName>
        <fullName evidence="8">Serine/threonine protein kinase</fullName>
    </submittedName>
</protein>
<dbReference type="InterPro" id="IPR000719">
    <property type="entry name" value="Prot_kinase_dom"/>
</dbReference>
<accession>A0A3Q9FSB2</accession>
<dbReference type="PROSITE" id="PS50011">
    <property type="entry name" value="PROTEIN_KINASE_DOM"/>
    <property type="match status" value="1"/>
</dbReference>
<evidence type="ECO:0000259" key="7">
    <source>
        <dbReference type="PROSITE" id="PS50011"/>
    </source>
</evidence>
<organism evidence="8 9">
    <name type="scientific">Flammeovirga pectinis</name>
    <dbReference type="NCBI Taxonomy" id="2494373"/>
    <lineage>
        <taxon>Bacteria</taxon>
        <taxon>Pseudomonadati</taxon>
        <taxon>Bacteroidota</taxon>
        <taxon>Cytophagia</taxon>
        <taxon>Cytophagales</taxon>
        <taxon>Flammeovirgaceae</taxon>
        <taxon>Flammeovirga</taxon>
    </lineage>
</organism>
<dbReference type="InterPro" id="IPR011009">
    <property type="entry name" value="Kinase-like_dom_sf"/>
</dbReference>
<evidence type="ECO:0000313" key="9">
    <source>
        <dbReference type="Proteomes" id="UP000267268"/>
    </source>
</evidence>
<dbReference type="EMBL" id="CP034563">
    <property type="protein sequence ID" value="AZQ64919.1"/>
    <property type="molecule type" value="Genomic_DNA"/>
</dbReference>
<keyword evidence="6" id="KW-1133">Transmembrane helix</keyword>
<dbReference type="CDD" id="cd14014">
    <property type="entry name" value="STKc_PknB_like"/>
    <property type="match status" value="1"/>
</dbReference>